<dbReference type="InterPro" id="IPR015813">
    <property type="entry name" value="Pyrv/PenolPyrv_kinase-like_dom"/>
</dbReference>
<evidence type="ECO:0000256" key="3">
    <source>
        <dbReference type="ARBA" id="ARBA00023239"/>
    </source>
</evidence>
<dbReference type="PANTHER" id="PTHR30502:SF0">
    <property type="entry name" value="PHOSPHOENOLPYRUVATE CARBOXYLASE FAMILY PROTEIN"/>
    <property type="match status" value="1"/>
</dbReference>
<accession>A0ABT2H7V9</accession>
<dbReference type="SUPFAM" id="SSF51621">
    <property type="entry name" value="Phosphoenolpyruvate/pyruvate domain"/>
    <property type="match status" value="1"/>
</dbReference>
<evidence type="ECO:0000256" key="2">
    <source>
        <dbReference type="ARBA" id="ARBA00022723"/>
    </source>
</evidence>
<gene>
    <name evidence="5" type="ORF">N1032_20045</name>
</gene>
<evidence type="ECO:0000256" key="1">
    <source>
        <dbReference type="ARBA" id="ARBA00005568"/>
    </source>
</evidence>
<dbReference type="InterPro" id="IPR040442">
    <property type="entry name" value="Pyrv_kinase-like_dom_sf"/>
</dbReference>
<evidence type="ECO:0000313" key="5">
    <source>
        <dbReference type="EMBL" id="MCS5736036.1"/>
    </source>
</evidence>
<comment type="caution">
    <text evidence="5">The sequence shown here is derived from an EMBL/GenBank/DDBJ whole genome shotgun (WGS) entry which is preliminary data.</text>
</comment>
<keyword evidence="2" id="KW-0479">Metal-binding</keyword>
<reference evidence="5" key="1">
    <citation type="submission" date="2022-08" db="EMBL/GenBank/DDBJ databases">
        <authorList>
            <person name="Deng Y."/>
            <person name="Han X.-F."/>
            <person name="Zhang Y.-Q."/>
        </authorList>
    </citation>
    <scope>NUCLEOTIDE SEQUENCE</scope>
    <source>
        <strain evidence="5">CPCC 203386</strain>
    </source>
</reference>
<dbReference type="InterPro" id="IPR005000">
    <property type="entry name" value="Aldolase/citrate-lyase_domain"/>
</dbReference>
<name>A0ABT2H7V9_9MICO</name>
<evidence type="ECO:0000313" key="6">
    <source>
        <dbReference type="Proteomes" id="UP001165586"/>
    </source>
</evidence>
<keyword evidence="6" id="KW-1185">Reference proteome</keyword>
<dbReference type="Pfam" id="PF03328">
    <property type="entry name" value="HpcH_HpaI"/>
    <property type="match status" value="1"/>
</dbReference>
<feature type="domain" description="HpcH/HpaI aldolase/citrate lyase" evidence="4">
    <location>
        <begin position="24"/>
        <end position="235"/>
    </location>
</feature>
<sequence>MTFHELRHRIRREPLIATSVLIPSPMVVESLGRSEFDALLIESEHTPVGIGGVEEMIRAADVHRKPAIVRVPEVGVHINRVLDCGAAGIVVPRIDSAAEAAEVVRRARYAPEGARGAGPGRGSGYGADLAEHVRAANAAVLVTIQVETRAGFEGVDEILATPGLDAVVIGPFDLALALGVEVGGGEHRAAIDHIFQVAEKNGLAKGAFSFTSDDTRRYLDAGARLLFVGSDLGSITAGADQAWADVAALRAPHDTLVGSDGPAVGR</sequence>
<dbReference type="RefSeq" id="WP_259541659.1">
    <property type="nucleotide sequence ID" value="NZ_JANLCJ010000011.1"/>
</dbReference>
<protein>
    <submittedName>
        <fullName evidence="5">Aldolase/citrate lyase family protein</fullName>
    </submittedName>
</protein>
<keyword evidence="3 5" id="KW-0456">Lyase</keyword>
<dbReference type="Gene3D" id="3.20.20.60">
    <property type="entry name" value="Phosphoenolpyruvate-binding domains"/>
    <property type="match status" value="1"/>
</dbReference>
<evidence type="ECO:0000259" key="4">
    <source>
        <dbReference type="Pfam" id="PF03328"/>
    </source>
</evidence>
<dbReference type="EMBL" id="JANLCJ010000011">
    <property type="protein sequence ID" value="MCS5736036.1"/>
    <property type="molecule type" value="Genomic_DNA"/>
</dbReference>
<dbReference type="GO" id="GO:0016829">
    <property type="term" value="F:lyase activity"/>
    <property type="evidence" value="ECO:0007669"/>
    <property type="project" value="UniProtKB-KW"/>
</dbReference>
<proteinExistence type="inferred from homology"/>
<dbReference type="PANTHER" id="PTHR30502">
    <property type="entry name" value="2-KETO-3-DEOXY-L-RHAMNONATE ALDOLASE"/>
    <property type="match status" value="1"/>
</dbReference>
<dbReference type="Proteomes" id="UP001165586">
    <property type="component" value="Unassembled WGS sequence"/>
</dbReference>
<comment type="similarity">
    <text evidence="1">Belongs to the HpcH/HpaI aldolase family.</text>
</comment>
<organism evidence="5 6">
    <name type="scientific">Herbiconiux daphne</name>
    <dbReference type="NCBI Taxonomy" id="2970914"/>
    <lineage>
        <taxon>Bacteria</taxon>
        <taxon>Bacillati</taxon>
        <taxon>Actinomycetota</taxon>
        <taxon>Actinomycetes</taxon>
        <taxon>Micrococcales</taxon>
        <taxon>Microbacteriaceae</taxon>
        <taxon>Herbiconiux</taxon>
    </lineage>
</organism>
<dbReference type="InterPro" id="IPR050251">
    <property type="entry name" value="HpcH-HpaI_aldolase"/>
</dbReference>